<dbReference type="Proteomes" id="UP000789524">
    <property type="component" value="Unassembled WGS sequence"/>
</dbReference>
<comment type="caution">
    <text evidence="8">The sequence shown here is derived from an EMBL/GenBank/DDBJ whole genome shotgun (WGS) entry which is preliminary data.</text>
</comment>
<evidence type="ECO:0000256" key="2">
    <source>
        <dbReference type="ARBA" id="ARBA00022692"/>
    </source>
</evidence>
<dbReference type="Gene3D" id="3.80.10.10">
    <property type="entry name" value="Ribonuclease Inhibitor"/>
    <property type="match status" value="2"/>
</dbReference>
<dbReference type="EMBL" id="CAKASE010000047">
    <property type="protein sequence ID" value="CAG9561932.1"/>
    <property type="molecule type" value="Genomic_DNA"/>
</dbReference>
<dbReference type="Pfam" id="PF13855">
    <property type="entry name" value="LRR_8"/>
    <property type="match status" value="1"/>
</dbReference>
<proteinExistence type="predicted"/>
<dbReference type="PANTHER" id="PTHR22650:SF4">
    <property type="entry name" value="LEUCINE-RICH REPEAT AND TRANSMEMBRANE DOMAIN-CONTAINING PROTEIN 2-LIKE"/>
    <property type="match status" value="1"/>
</dbReference>
<evidence type="ECO:0000256" key="1">
    <source>
        <dbReference type="ARBA" id="ARBA00004167"/>
    </source>
</evidence>
<dbReference type="InterPro" id="IPR032675">
    <property type="entry name" value="LRR_dom_sf"/>
</dbReference>
<evidence type="ECO:0000313" key="8">
    <source>
        <dbReference type="EMBL" id="CAG9561932.1"/>
    </source>
</evidence>
<evidence type="ECO:0000256" key="3">
    <source>
        <dbReference type="ARBA" id="ARBA00022889"/>
    </source>
</evidence>
<evidence type="ECO:0000313" key="9">
    <source>
        <dbReference type="Proteomes" id="UP000789524"/>
    </source>
</evidence>
<protein>
    <submittedName>
        <fullName evidence="8">(African queen) hypothetical protein</fullName>
    </submittedName>
</protein>
<evidence type="ECO:0000256" key="5">
    <source>
        <dbReference type="ARBA" id="ARBA00023136"/>
    </source>
</evidence>
<dbReference type="AlphaFoldDB" id="A0A8J2QJ73"/>
<reference evidence="8" key="1">
    <citation type="submission" date="2021-09" db="EMBL/GenBank/DDBJ databases">
        <authorList>
            <person name="Martin H S."/>
        </authorList>
    </citation>
    <scope>NUCLEOTIDE SEQUENCE</scope>
</reference>
<keyword evidence="9" id="KW-1185">Reference proteome</keyword>
<evidence type="ECO:0000256" key="6">
    <source>
        <dbReference type="ARBA" id="ARBA00023157"/>
    </source>
</evidence>
<organism evidence="8 9">
    <name type="scientific">Danaus chrysippus</name>
    <name type="common">African queen</name>
    <dbReference type="NCBI Taxonomy" id="151541"/>
    <lineage>
        <taxon>Eukaryota</taxon>
        <taxon>Metazoa</taxon>
        <taxon>Ecdysozoa</taxon>
        <taxon>Arthropoda</taxon>
        <taxon>Hexapoda</taxon>
        <taxon>Insecta</taxon>
        <taxon>Pterygota</taxon>
        <taxon>Neoptera</taxon>
        <taxon>Endopterygota</taxon>
        <taxon>Lepidoptera</taxon>
        <taxon>Glossata</taxon>
        <taxon>Ditrysia</taxon>
        <taxon>Papilionoidea</taxon>
        <taxon>Nymphalidae</taxon>
        <taxon>Danainae</taxon>
        <taxon>Danaini</taxon>
        <taxon>Danaina</taxon>
        <taxon>Danaus</taxon>
        <taxon>Anosia</taxon>
    </lineage>
</organism>
<name>A0A8J2QJ73_9NEOP</name>
<gene>
    <name evidence="8" type="ORF">DCHRY22_LOCUS3359</name>
</gene>
<feature type="transmembrane region" description="Helical" evidence="7">
    <location>
        <begin position="346"/>
        <end position="364"/>
    </location>
</feature>
<keyword evidence="6" id="KW-1015">Disulfide bond</keyword>
<keyword evidence="4 7" id="KW-1133">Transmembrane helix</keyword>
<evidence type="ECO:0000256" key="7">
    <source>
        <dbReference type="SAM" id="Phobius"/>
    </source>
</evidence>
<keyword evidence="2 7" id="KW-0812">Transmembrane</keyword>
<comment type="subcellular location">
    <subcellularLocation>
        <location evidence="1">Membrane</location>
        <topology evidence="1">Single-pass membrane protein</topology>
    </subcellularLocation>
</comment>
<keyword evidence="5 7" id="KW-0472">Membrane</keyword>
<evidence type="ECO:0000256" key="4">
    <source>
        <dbReference type="ARBA" id="ARBA00022989"/>
    </source>
</evidence>
<keyword evidence="3" id="KW-0130">Cell adhesion</keyword>
<dbReference type="PANTHER" id="PTHR22650">
    <property type="entry name" value="GLYCOPROTEIN IB BETA"/>
    <property type="match status" value="1"/>
</dbReference>
<accession>A0A8J2QJ73</accession>
<dbReference type="SUPFAM" id="SSF52058">
    <property type="entry name" value="L domain-like"/>
    <property type="match status" value="2"/>
</dbReference>
<dbReference type="InterPro" id="IPR052313">
    <property type="entry name" value="GPIb-IX-V_Complex"/>
</dbReference>
<dbReference type="InterPro" id="IPR001611">
    <property type="entry name" value="Leu-rich_rpt"/>
</dbReference>
<dbReference type="OrthoDB" id="6343311at2759"/>
<sequence>MDGLCSLSSYLSRGNCKFSNEGLICRRGFTKEWIMRIRYDVFHLEVLEWPGDCMNVDHLQKYFPELQTLDIINSTVLKYFKGHFDSTSKIKKIEIHGMTSLWEVPSEMVKRMRALKVLDLRNNVLRHMKADLLRGPPQLEVVLLSDNNWDCSDGGLDWLAMENENGTVRTKIVDYYELMCHQQLYRGKPLHKVMDIIRMVRNTCPEPCVCAMTHVVSDSKGAIIPLITVDCSRKQLDNPPLTLPPSTTTLRLEGNKIPVYAFDKAFQGNNDIMHVYLGNNPWRCDCHFIPRFQGLLLKYKRVIRDLQDIRCAKSDDKTISLKQISTMPLSTVCSAEVEMPISTMNIVNLILLLLIFIVLGRFVYDWHMFRSTGKLPWISSVLP</sequence>